<keyword evidence="4" id="KW-1185">Reference proteome</keyword>
<dbReference type="GO" id="GO:0003677">
    <property type="term" value="F:DNA binding"/>
    <property type="evidence" value="ECO:0007669"/>
    <property type="project" value="InterPro"/>
</dbReference>
<keyword evidence="1" id="KW-0802">TPR repeat</keyword>
<accession>C7RFK5</accession>
<feature type="repeat" description="TPR" evidence="1">
    <location>
        <begin position="202"/>
        <end position="235"/>
    </location>
</feature>
<organism evidence="3 4">
    <name type="scientific">Anaerococcus prevotii (strain ATCC 9321 / DSM 20548 / JCM 6508 / NCTC 11806 / PC1)</name>
    <name type="common">Peptostreptococcus prevotii</name>
    <name type="synonym">Peptococcus prevotii</name>
    <dbReference type="NCBI Taxonomy" id="525919"/>
    <lineage>
        <taxon>Bacteria</taxon>
        <taxon>Bacillati</taxon>
        <taxon>Bacillota</taxon>
        <taxon>Tissierellia</taxon>
        <taxon>Tissierellales</taxon>
        <taxon>Peptoniphilaceae</taxon>
        <taxon>Anaerococcus</taxon>
    </lineage>
</organism>
<dbReference type="CDD" id="cd00093">
    <property type="entry name" value="HTH_XRE"/>
    <property type="match status" value="1"/>
</dbReference>
<dbReference type="InterPro" id="IPR019734">
    <property type="entry name" value="TPR_rpt"/>
</dbReference>
<dbReference type="STRING" id="525919.Apre_0214"/>
<evidence type="ECO:0000259" key="2">
    <source>
        <dbReference type="PROSITE" id="PS50943"/>
    </source>
</evidence>
<dbReference type="eggNOG" id="COG1396">
    <property type="taxonomic scope" value="Bacteria"/>
</dbReference>
<gene>
    <name evidence="3" type="ordered locus">Apre_0214</name>
</gene>
<proteinExistence type="predicted"/>
<dbReference type="PROSITE" id="PS50005">
    <property type="entry name" value="TPR"/>
    <property type="match status" value="1"/>
</dbReference>
<name>C7RFK5_ANAPD</name>
<dbReference type="Gene3D" id="1.25.40.10">
    <property type="entry name" value="Tetratricopeptide repeat domain"/>
    <property type="match status" value="1"/>
</dbReference>
<dbReference type="AlphaFoldDB" id="C7RFK5"/>
<dbReference type="Proteomes" id="UP000002294">
    <property type="component" value="Chromosome"/>
</dbReference>
<dbReference type="RefSeq" id="WP_015777180.1">
    <property type="nucleotide sequence ID" value="NC_013171.1"/>
</dbReference>
<dbReference type="InterPro" id="IPR011990">
    <property type="entry name" value="TPR-like_helical_dom_sf"/>
</dbReference>
<dbReference type="KEGG" id="apr:Apre_0214"/>
<dbReference type="SMART" id="SM00530">
    <property type="entry name" value="HTH_XRE"/>
    <property type="match status" value="1"/>
</dbReference>
<reference evidence="3 4" key="1">
    <citation type="journal article" date="2009" name="Stand. Genomic Sci.">
        <title>Complete genome sequence of Anaerococcus prevotii type strain (PC1).</title>
        <authorList>
            <person name="Labutti K."/>
            <person name="Pukall R."/>
            <person name="Steenblock K."/>
            <person name="Glavina Del Rio T."/>
            <person name="Tice H."/>
            <person name="Copeland A."/>
            <person name="Cheng J.F."/>
            <person name="Lucas S."/>
            <person name="Chen F."/>
            <person name="Nolan M."/>
            <person name="Bruce D."/>
            <person name="Goodwin L."/>
            <person name="Pitluck S."/>
            <person name="Ivanova N."/>
            <person name="Mavromatis K."/>
            <person name="Ovchinnikova G."/>
            <person name="Pati A."/>
            <person name="Chen A."/>
            <person name="Palaniappan K."/>
            <person name="Land M."/>
            <person name="Hauser L."/>
            <person name="Chang Y.J."/>
            <person name="Jeffries C.D."/>
            <person name="Chain P."/>
            <person name="Saunders E."/>
            <person name="Brettin T."/>
            <person name="Detter J.C."/>
            <person name="Han C."/>
            <person name="Goker M."/>
            <person name="Bristow J."/>
            <person name="Eisen J.A."/>
            <person name="Markowitz V."/>
            <person name="Hugenholtz P."/>
            <person name="Kyrpides N.C."/>
            <person name="Klenk H.P."/>
            <person name="Lapidus A."/>
        </authorList>
    </citation>
    <scope>NUCLEOTIDE SEQUENCE [LARGE SCALE GENOMIC DNA]</scope>
    <source>
        <strain evidence="4">ATCC 9321 / DSM 20548 / JCM 6508 / NCTC 11806 / PC1</strain>
    </source>
</reference>
<sequence length="296" mass="35157">MNDRKYIFGKFLKDIRNKRNLSQERLAELSFINIKTISNMENAKVNFDLDNLDRLSSILFVDLIEKYFEIMYEDSSSIENIISSLNSKDRYEGKDQSREINELIRIKERTSRDVVKVKASKLIMFFRSMEVKDNPALRKNLIIDALNSDGEFNFNDLNNNYYDNIDYRILMNYAMCLDDQQERLRICKFIEDSEVLDKNIRAILYHNISNIYYILEDNKKALEYINMALAYNSNNPKSAVMLYTKAIILMDDKLPYEDYIRESLDISKRTDPDTYNFILHKFKNKKTKLSCSKEQL</sequence>
<feature type="domain" description="HTH cro/C1-type" evidence="2">
    <location>
        <begin position="12"/>
        <end position="66"/>
    </location>
</feature>
<dbReference type="SUPFAM" id="SSF47413">
    <property type="entry name" value="lambda repressor-like DNA-binding domains"/>
    <property type="match status" value="1"/>
</dbReference>
<dbReference type="Gene3D" id="1.10.260.40">
    <property type="entry name" value="lambda repressor-like DNA-binding domains"/>
    <property type="match status" value="1"/>
</dbReference>
<evidence type="ECO:0000313" key="3">
    <source>
        <dbReference type="EMBL" id="ACV28266.1"/>
    </source>
</evidence>
<evidence type="ECO:0000313" key="4">
    <source>
        <dbReference type="Proteomes" id="UP000002294"/>
    </source>
</evidence>
<dbReference type="InterPro" id="IPR001387">
    <property type="entry name" value="Cro/C1-type_HTH"/>
</dbReference>
<dbReference type="Pfam" id="PF01381">
    <property type="entry name" value="HTH_3"/>
    <property type="match status" value="1"/>
</dbReference>
<dbReference type="SUPFAM" id="SSF48452">
    <property type="entry name" value="TPR-like"/>
    <property type="match status" value="1"/>
</dbReference>
<dbReference type="InterPro" id="IPR010982">
    <property type="entry name" value="Lambda_DNA-bd_dom_sf"/>
</dbReference>
<evidence type="ECO:0000256" key="1">
    <source>
        <dbReference type="PROSITE-ProRule" id="PRU00339"/>
    </source>
</evidence>
<dbReference type="EMBL" id="CP001708">
    <property type="protein sequence ID" value="ACV28266.1"/>
    <property type="molecule type" value="Genomic_DNA"/>
</dbReference>
<dbReference type="PROSITE" id="PS50943">
    <property type="entry name" value="HTH_CROC1"/>
    <property type="match status" value="1"/>
</dbReference>
<protein>
    <submittedName>
        <fullName evidence="3">Transcriptional regulator, XRE family</fullName>
    </submittedName>
</protein>
<dbReference type="HOGENOM" id="CLU_961864_0_0_9"/>